<proteinExistence type="predicted"/>
<dbReference type="STRING" id="1081105.A0A167CCP8"/>
<sequence length="131" mass="14355">MAVFTVYEVRFGIGNCLHFGVFVQTGRDGSGKLMDVRGSVNAGGRLVFNCRSEMLARFDMKTPMGVIGEHDIYTLENVCRRVDAPDTQYGSTPLSGGSSPICRCGEWNDRVWSAIYSSGILSAHYSGFDQV</sequence>
<dbReference type="Pfam" id="PF20174">
    <property type="entry name" value="DUF6540"/>
    <property type="match status" value="1"/>
</dbReference>
<gene>
    <name evidence="1" type="ORF">NOR_05626</name>
</gene>
<organism evidence="1 2">
    <name type="scientific">Metarhizium rileyi (strain RCEF 4871)</name>
    <name type="common">Nomuraea rileyi</name>
    <dbReference type="NCBI Taxonomy" id="1649241"/>
    <lineage>
        <taxon>Eukaryota</taxon>
        <taxon>Fungi</taxon>
        <taxon>Dikarya</taxon>
        <taxon>Ascomycota</taxon>
        <taxon>Pezizomycotina</taxon>
        <taxon>Sordariomycetes</taxon>
        <taxon>Hypocreomycetidae</taxon>
        <taxon>Hypocreales</taxon>
        <taxon>Clavicipitaceae</taxon>
        <taxon>Metarhizium</taxon>
    </lineage>
</organism>
<dbReference type="OrthoDB" id="4135672at2759"/>
<keyword evidence="2" id="KW-1185">Reference proteome</keyword>
<reference evidence="1 2" key="1">
    <citation type="journal article" date="2016" name="Genome Biol. Evol.">
        <title>Divergent and convergent evolution of fungal pathogenicity.</title>
        <authorList>
            <person name="Shang Y."/>
            <person name="Xiao G."/>
            <person name="Zheng P."/>
            <person name="Cen K."/>
            <person name="Zhan S."/>
            <person name="Wang C."/>
        </authorList>
    </citation>
    <scope>NUCLEOTIDE SEQUENCE [LARGE SCALE GENOMIC DNA]</scope>
    <source>
        <strain evidence="1 2">RCEF 4871</strain>
    </source>
</reference>
<evidence type="ECO:0000313" key="1">
    <source>
        <dbReference type="EMBL" id="OAA41044.1"/>
    </source>
</evidence>
<dbReference type="AlphaFoldDB" id="A0A167CCP8"/>
<name>A0A167CCP8_METRR</name>
<dbReference type="InterPro" id="IPR046670">
    <property type="entry name" value="DUF6540"/>
</dbReference>
<comment type="caution">
    <text evidence="1">The sequence shown here is derived from an EMBL/GenBank/DDBJ whole genome shotgun (WGS) entry which is preliminary data.</text>
</comment>
<dbReference type="Proteomes" id="UP000243498">
    <property type="component" value="Unassembled WGS sequence"/>
</dbReference>
<dbReference type="OMA" id="MLARFDM"/>
<accession>A0A167CCP8</accession>
<dbReference type="EMBL" id="AZHC01000017">
    <property type="protein sequence ID" value="OAA41044.1"/>
    <property type="molecule type" value="Genomic_DNA"/>
</dbReference>
<protein>
    <submittedName>
        <fullName evidence="1">Uncharacterized protein</fullName>
    </submittedName>
</protein>
<evidence type="ECO:0000313" key="2">
    <source>
        <dbReference type="Proteomes" id="UP000243498"/>
    </source>
</evidence>